<dbReference type="EMBL" id="JADBJN010000002">
    <property type="protein sequence ID" value="KAG5678387.1"/>
    <property type="molecule type" value="Genomic_DNA"/>
</dbReference>
<gene>
    <name evidence="2" type="ORF">PVAND_008067</name>
</gene>
<feature type="signal peptide" evidence="1">
    <location>
        <begin position="1"/>
        <end position="17"/>
    </location>
</feature>
<organism evidence="2 3">
    <name type="scientific">Polypedilum vanderplanki</name>
    <name type="common">Sleeping chironomid midge</name>
    <dbReference type="NCBI Taxonomy" id="319348"/>
    <lineage>
        <taxon>Eukaryota</taxon>
        <taxon>Metazoa</taxon>
        <taxon>Ecdysozoa</taxon>
        <taxon>Arthropoda</taxon>
        <taxon>Hexapoda</taxon>
        <taxon>Insecta</taxon>
        <taxon>Pterygota</taxon>
        <taxon>Neoptera</taxon>
        <taxon>Endopterygota</taxon>
        <taxon>Diptera</taxon>
        <taxon>Nematocera</taxon>
        <taxon>Chironomoidea</taxon>
        <taxon>Chironomidae</taxon>
        <taxon>Chironominae</taxon>
        <taxon>Polypedilum</taxon>
        <taxon>Polypedilum</taxon>
    </lineage>
</organism>
<feature type="chain" id="PRO_5039922116" evidence="1">
    <location>
        <begin position="18"/>
        <end position="90"/>
    </location>
</feature>
<sequence>MKLIIIAITLIISVVSCQQKGGWIKGPDGYKYFTPEERMQLPNNLERIYIPPLNLAVDVTNEPLGLQEFPPFFGPLTDVEATTFEYEYVH</sequence>
<evidence type="ECO:0000313" key="3">
    <source>
        <dbReference type="Proteomes" id="UP001107558"/>
    </source>
</evidence>
<keyword evidence="3" id="KW-1185">Reference proteome</keyword>
<accession>A0A9J6C9E3</accession>
<comment type="caution">
    <text evidence="2">The sequence shown here is derived from an EMBL/GenBank/DDBJ whole genome shotgun (WGS) entry which is preliminary data.</text>
</comment>
<name>A0A9J6C9E3_POLVA</name>
<dbReference type="PROSITE" id="PS51257">
    <property type="entry name" value="PROKAR_LIPOPROTEIN"/>
    <property type="match status" value="1"/>
</dbReference>
<protein>
    <submittedName>
        <fullName evidence="2">Uncharacterized protein</fullName>
    </submittedName>
</protein>
<proteinExistence type="predicted"/>
<evidence type="ECO:0000313" key="2">
    <source>
        <dbReference type="EMBL" id="KAG5678387.1"/>
    </source>
</evidence>
<dbReference type="Proteomes" id="UP001107558">
    <property type="component" value="Chromosome 2"/>
</dbReference>
<reference evidence="2" key="1">
    <citation type="submission" date="2021-03" db="EMBL/GenBank/DDBJ databases">
        <title>Chromosome level genome of the anhydrobiotic midge Polypedilum vanderplanki.</title>
        <authorList>
            <person name="Yoshida Y."/>
            <person name="Kikawada T."/>
            <person name="Gusev O."/>
        </authorList>
    </citation>
    <scope>NUCLEOTIDE SEQUENCE</scope>
    <source>
        <strain evidence="2">NIAS01</strain>
        <tissue evidence="2">Whole body or cell culture</tissue>
    </source>
</reference>
<keyword evidence="1" id="KW-0732">Signal</keyword>
<evidence type="ECO:0000256" key="1">
    <source>
        <dbReference type="SAM" id="SignalP"/>
    </source>
</evidence>
<dbReference type="AlphaFoldDB" id="A0A9J6C9E3"/>